<reference evidence="3" key="1">
    <citation type="journal article" date="2023" name="IScience">
        <title>Live-bearing cockroach genome reveals convergent evolutionary mechanisms linked to viviparity in insects and beyond.</title>
        <authorList>
            <person name="Fouks B."/>
            <person name="Harrison M.C."/>
            <person name="Mikhailova A.A."/>
            <person name="Marchal E."/>
            <person name="English S."/>
            <person name="Carruthers M."/>
            <person name="Jennings E.C."/>
            <person name="Chiamaka E.L."/>
            <person name="Frigard R.A."/>
            <person name="Pippel M."/>
            <person name="Attardo G.M."/>
            <person name="Benoit J.B."/>
            <person name="Bornberg-Bauer E."/>
            <person name="Tobe S.S."/>
        </authorList>
    </citation>
    <scope>NUCLEOTIDE SEQUENCE</scope>
    <source>
        <strain evidence="3">Stay&amp;Tobe</strain>
    </source>
</reference>
<feature type="non-terminal residue" evidence="3">
    <location>
        <position position="1"/>
    </location>
</feature>
<protein>
    <recommendedName>
        <fullName evidence="2">Ig-like domain-containing protein</fullName>
    </recommendedName>
</protein>
<dbReference type="InterPro" id="IPR007110">
    <property type="entry name" value="Ig-like_dom"/>
</dbReference>
<reference evidence="3" key="2">
    <citation type="submission" date="2023-05" db="EMBL/GenBank/DDBJ databases">
        <authorList>
            <person name="Fouks B."/>
        </authorList>
    </citation>
    <scope>NUCLEOTIDE SEQUENCE</scope>
    <source>
        <strain evidence="3">Stay&amp;Tobe</strain>
        <tissue evidence="3">Testes</tissue>
    </source>
</reference>
<evidence type="ECO:0000256" key="1">
    <source>
        <dbReference type="ARBA" id="ARBA00023157"/>
    </source>
</evidence>
<evidence type="ECO:0000313" key="3">
    <source>
        <dbReference type="EMBL" id="KAJ9581209.1"/>
    </source>
</evidence>
<dbReference type="InterPro" id="IPR013783">
    <property type="entry name" value="Ig-like_fold"/>
</dbReference>
<proteinExistence type="predicted"/>
<dbReference type="PANTHER" id="PTHR23278">
    <property type="entry name" value="SIDESTEP PROTEIN"/>
    <property type="match status" value="1"/>
</dbReference>
<dbReference type="AlphaFoldDB" id="A0AAD7ZIB0"/>
<feature type="domain" description="Ig-like" evidence="2">
    <location>
        <begin position="64"/>
        <end position="140"/>
    </location>
</feature>
<dbReference type="SUPFAM" id="SSF48726">
    <property type="entry name" value="Immunoglobulin"/>
    <property type="match status" value="1"/>
</dbReference>
<sequence length="140" mass="15781">NEEVITNFSTLLTTNDGGHLVRSEIIVQNLGRQDLHSQLKCHATNNNRTHPLEATVHVDMNFMPLDVRILGASQPLSAGRRYDLLCQSSGSRPPASITWTLDGQRLERTKETMRSHLLYQGLTFLSSVHDMRIERSGRTT</sequence>
<dbReference type="EMBL" id="JASPKZ010007980">
    <property type="protein sequence ID" value="KAJ9581209.1"/>
    <property type="molecule type" value="Genomic_DNA"/>
</dbReference>
<dbReference type="Pfam" id="PF08205">
    <property type="entry name" value="C2-set_2"/>
    <property type="match status" value="1"/>
</dbReference>
<keyword evidence="1" id="KW-1015">Disulfide bond</keyword>
<dbReference type="Gene3D" id="2.60.40.10">
    <property type="entry name" value="Immunoglobulins"/>
    <property type="match status" value="1"/>
</dbReference>
<dbReference type="InterPro" id="IPR013162">
    <property type="entry name" value="CD80_C2-set"/>
</dbReference>
<feature type="non-terminal residue" evidence="3">
    <location>
        <position position="140"/>
    </location>
</feature>
<dbReference type="InterPro" id="IPR036179">
    <property type="entry name" value="Ig-like_dom_sf"/>
</dbReference>
<dbReference type="PROSITE" id="PS50835">
    <property type="entry name" value="IG_LIKE"/>
    <property type="match status" value="1"/>
</dbReference>
<dbReference type="Proteomes" id="UP001233999">
    <property type="component" value="Unassembled WGS sequence"/>
</dbReference>
<organism evidence="3 4">
    <name type="scientific">Diploptera punctata</name>
    <name type="common">Pacific beetle cockroach</name>
    <dbReference type="NCBI Taxonomy" id="6984"/>
    <lineage>
        <taxon>Eukaryota</taxon>
        <taxon>Metazoa</taxon>
        <taxon>Ecdysozoa</taxon>
        <taxon>Arthropoda</taxon>
        <taxon>Hexapoda</taxon>
        <taxon>Insecta</taxon>
        <taxon>Pterygota</taxon>
        <taxon>Neoptera</taxon>
        <taxon>Polyneoptera</taxon>
        <taxon>Dictyoptera</taxon>
        <taxon>Blattodea</taxon>
        <taxon>Blaberoidea</taxon>
        <taxon>Blaberidae</taxon>
        <taxon>Diplopterinae</taxon>
        <taxon>Diploptera</taxon>
    </lineage>
</organism>
<accession>A0AAD7ZIB0</accession>
<evidence type="ECO:0000259" key="2">
    <source>
        <dbReference type="PROSITE" id="PS50835"/>
    </source>
</evidence>
<evidence type="ECO:0000313" key="4">
    <source>
        <dbReference type="Proteomes" id="UP001233999"/>
    </source>
</evidence>
<keyword evidence="4" id="KW-1185">Reference proteome</keyword>
<dbReference type="PANTHER" id="PTHR23278:SF25">
    <property type="entry name" value="GH14967P"/>
    <property type="match status" value="1"/>
</dbReference>
<comment type="caution">
    <text evidence="3">The sequence shown here is derived from an EMBL/GenBank/DDBJ whole genome shotgun (WGS) entry which is preliminary data.</text>
</comment>
<name>A0AAD7ZIB0_DIPPU</name>
<gene>
    <name evidence="3" type="ORF">L9F63_023614</name>
</gene>